<comment type="similarity">
    <text evidence="1">Belongs to the glycosyltransferase 2 family. WaaE/KdtX subfamily.</text>
</comment>
<accession>A0A3G8LW38</accession>
<evidence type="ECO:0000259" key="3">
    <source>
        <dbReference type="Pfam" id="PF00535"/>
    </source>
</evidence>
<dbReference type="KEGG" id="slj:EGC82_14440"/>
<evidence type="ECO:0000256" key="1">
    <source>
        <dbReference type="ARBA" id="ARBA00038494"/>
    </source>
</evidence>
<protein>
    <submittedName>
        <fullName evidence="4">Glycosyltransferase family 2 protein</fullName>
    </submittedName>
</protein>
<organism evidence="4 5">
    <name type="scientific">Shewanella livingstonensis</name>
    <dbReference type="NCBI Taxonomy" id="150120"/>
    <lineage>
        <taxon>Bacteria</taxon>
        <taxon>Pseudomonadati</taxon>
        <taxon>Pseudomonadota</taxon>
        <taxon>Gammaproteobacteria</taxon>
        <taxon>Alteromonadales</taxon>
        <taxon>Shewanellaceae</taxon>
        <taxon>Shewanella</taxon>
    </lineage>
</organism>
<keyword evidence="2" id="KW-0472">Membrane</keyword>
<keyword evidence="4" id="KW-0808">Transferase</keyword>
<reference evidence="5" key="1">
    <citation type="submission" date="2018-11" db="EMBL/GenBank/DDBJ databases">
        <title>Shewanella sp. M2.</title>
        <authorList>
            <person name="Hwang Y.J."/>
            <person name="Hwang C.Y."/>
        </authorList>
    </citation>
    <scope>NUCLEOTIDE SEQUENCE [LARGE SCALE GENOMIC DNA]</scope>
    <source>
        <strain evidence="5">LMG 19866</strain>
    </source>
</reference>
<dbReference type="GO" id="GO:0016740">
    <property type="term" value="F:transferase activity"/>
    <property type="evidence" value="ECO:0007669"/>
    <property type="project" value="UniProtKB-KW"/>
</dbReference>
<dbReference type="PANTHER" id="PTHR43630:SF2">
    <property type="entry name" value="GLYCOSYLTRANSFERASE"/>
    <property type="match status" value="1"/>
</dbReference>
<gene>
    <name evidence="4" type="ORF">EGC82_14440</name>
</gene>
<feature type="transmembrane region" description="Helical" evidence="2">
    <location>
        <begin position="268"/>
        <end position="286"/>
    </location>
</feature>
<keyword evidence="2" id="KW-1133">Transmembrane helix</keyword>
<dbReference type="PANTHER" id="PTHR43630">
    <property type="entry name" value="POLY-BETA-1,6-N-ACETYL-D-GLUCOSAMINE SYNTHASE"/>
    <property type="match status" value="1"/>
</dbReference>
<keyword evidence="5" id="KW-1185">Reference proteome</keyword>
<evidence type="ECO:0000313" key="5">
    <source>
        <dbReference type="Proteomes" id="UP000278035"/>
    </source>
</evidence>
<dbReference type="CDD" id="cd02525">
    <property type="entry name" value="Succinoglycan_BP_ExoA"/>
    <property type="match status" value="1"/>
</dbReference>
<name>A0A3G8LW38_9GAMM</name>
<proteinExistence type="inferred from homology"/>
<dbReference type="InterPro" id="IPR029044">
    <property type="entry name" value="Nucleotide-diphossugar_trans"/>
</dbReference>
<dbReference type="Proteomes" id="UP000278035">
    <property type="component" value="Chromosome"/>
</dbReference>
<dbReference type="AlphaFoldDB" id="A0A3G8LW38"/>
<evidence type="ECO:0000256" key="2">
    <source>
        <dbReference type="SAM" id="Phobius"/>
    </source>
</evidence>
<keyword evidence="2" id="KW-0812">Transmembrane</keyword>
<sequence length="322" mass="35962">MTKKTILVAIPCLNEAAHIGRLLQQFCQIESVLIVVADGGSTDGTQKIVKDFISNNINIRLIHNDKKIQSAGINLAVKLFGNDSEYFIRIDAHADYPDNFITSLIKSAEITNADSVVIAMDTVGKTELQKVFAVTQNSKLGNGGSAHRNIKNEGLWVDHGHHALMRVSAFNQVEGYDESFVANEDAELDFRLGQSGFRIWLTSATLMTYYPRGTFTGLFKQYYKYGIGRASNVIKHKTIPKVRQLIPLSVFPALLLFFLYSVSLIFTLPFISWLTICLVYGIFLSIKNRKLIIILSGPSAAVMHLGWSAGFCRKLFSNMLFR</sequence>
<dbReference type="Pfam" id="PF00535">
    <property type="entry name" value="Glycos_transf_2"/>
    <property type="match status" value="1"/>
</dbReference>
<feature type="domain" description="Glycosyltransferase 2-like" evidence="3">
    <location>
        <begin position="8"/>
        <end position="172"/>
    </location>
</feature>
<dbReference type="InterPro" id="IPR001173">
    <property type="entry name" value="Glyco_trans_2-like"/>
</dbReference>
<dbReference type="SUPFAM" id="SSF53448">
    <property type="entry name" value="Nucleotide-diphospho-sugar transferases"/>
    <property type="match status" value="1"/>
</dbReference>
<evidence type="ECO:0000313" key="4">
    <source>
        <dbReference type="EMBL" id="AZG73849.1"/>
    </source>
</evidence>
<dbReference type="OrthoDB" id="396512at2"/>
<dbReference type="EMBL" id="CP034015">
    <property type="protein sequence ID" value="AZG73849.1"/>
    <property type="molecule type" value="Genomic_DNA"/>
</dbReference>
<dbReference type="RefSeq" id="WP_124731382.1">
    <property type="nucleotide sequence ID" value="NZ_CP034015.1"/>
</dbReference>
<dbReference type="Gene3D" id="3.90.550.10">
    <property type="entry name" value="Spore Coat Polysaccharide Biosynthesis Protein SpsA, Chain A"/>
    <property type="match status" value="1"/>
</dbReference>